<dbReference type="Pfam" id="PF03544">
    <property type="entry name" value="TonB_C"/>
    <property type="match status" value="2"/>
</dbReference>
<dbReference type="PANTHER" id="PTHR33446:SF2">
    <property type="entry name" value="PROTEIN TONB"/>
    <property type="match status" value="1"/>
</dbReference>
<sequence>MNWIYYLLEANLYLAAFYLVYYFVLRRETYYQLNRAYLLAACIIAFIIPLMQVGSLRTYTPQPQPTVSPAISVIDPAIIQHDQAIATVNTTYVWTTADYYLLAYMLVAVIMLLVFGIKLFKLIQLSRKTRQAGNGFYMVEIADDNNAFSFFKYLFIDPKLAGSTAIVQHELVHIRQRHSLDIVFLELFKIVNWFNPVAYLLQNSIKELHEFIADQETARQQDDVNGYTDFLINNAYGFIPRTLTHNFFNKNLLKTRIIMLHQKRSGGLARLKLLLILPLCAGLLCASTLAFSKTYGYVDLLPHKATADSGKVPPPPPPPAAPHDVKYTGMQTPPPPPPPMVLNKNYIELGIYMQNHLKYPKVAADSHTAGTVIINFRLDEKHMITDLKVEKSIGNGLDEEAIRLMHDFKKPVNDKPGYHTIGLDFRLKDQRFKETVSPEAKNKPGYVGELSLPGSLRFPPPVIKADGVSSTSPKPKVDRVRFPPPVVVADTNIKNPPKPKVDRVRFPPPVVRADVNTKTSPKHKVDQVRFPPPVIRPDGKVPPPPPKPKVDRVRFPDTTGAADFSEFYSQMARTVRYSSEAREKGLQGRVIAVFNIDSDRRIRNIKIMRGLNDAQNEELVNRIFDGIVPASAKTGVNYIMTFNFNLVDDAGNNVKMSPNFKGKNYIKDYKPNNFPYTSLHEVVLVSRVK</sequence>
<dbReference type="EMBL" id="CP054139">
    <property type="protein sequence ID" value="QKJ30537.1"/>
    <property type="molecule type" value="Genomic_DNA"/>
</dbReference>
<dbReference type="InterPro" id="IPR037682">
    <property type="entry name" value="TonB_C"/>
</dbReference>
<keyword evidence="2" id="KW-0472">Membrane</keyword>
<feature type="domain" description="TonB C-terminal" evidence="3">
    <location>
        <begin position="344"/>
        <end position="434"/>
    </location>
</feature>
<gene>
    <name evidence="4" type="ORF">HQ865_12475</name>
</gene>
<proteinExistence type="predicted"/>
<evidence type="ECO:0000256" key="2">
    <source>
        <dbReference type="SAM" id="Phobius"/>
    </source>
</evidence>
<accession>A0A7D4TXP0</accession>
<dbReference type="GO" id="GO:0098797">
    <property type="term" value="C:plasma membrane protein complex"/>
    <property type="evidence" value="ECO:0007669"/>
    <property type="project" value="TreeGrafter"/>
</dbReference>
<organism evidence="4 5">
    <name type="scientific">Mucilaginibacter mali</name>
    <dbReference type="NCBI Taxonomy" id="2740462"/>
    <lineage>
        <taxon>Bacteria</taxon>
        <taxon>Pseudomonadati</taxon>
        <taxon>Bacteroidota</taxon>
        <taxon>Sphingobacteriia</taxon>
        <taxon>Sphingobacteriales</taxon>
        <taxon>Sphingobacteriaceae</taxon>
        <taxon>Mucilaginibacter</taxon>
    </lineage>
</organism>
<feature type="transmembrane region" description="Helical" evidence="2">
    <location>
        <begin position="99"/>
        <end position="120"/>
    </location>
</feature>
<dbReference type="RefSeq" id="WP_173415211.1">
    <property type="nucleotide sequence ID" value="NZ_CP054139.1"/>
</dbReference>
<keyword evidence="5" id="KW-1185">Reference proteome</keyword>
<dbReference type="PROSITE" id="PS52015">
    <property type="entry name" value="TONB_CTD"/>
    <property type="match status" value="1"/>
</dbReference>
<protein>
    <submittedName>
        <fullName evidence="4">Energy transducer TonB</fullName>
    </submittedName>
</protein>
<dbReference type="Proteomes" id="UP000505355">
    <property type="component" value="Chromosome"/>
</dbReference>
<feature type="transmembrane region" description="Helical" evidence="2">
    <location>
        <begin position="6"/>
        <end position="24"/>
    </location>
</feature>
<feature type="transmembrane region" description="Helical" evidence="2">
    <location>
        <begin position="273"/>
        <end position="291"/>
    </location>
</feature>
<keyword evidence="2" id="KW-1133">Transmembrane helix</keyword>
<dbReference type="GO" id="GO:0055085">
    <property type="term" value="P:transmembrane transport"/>
    <property type="evidence" value="ECO:0007669"/>
    <property type="project" value="InterPro"/>
</dbReference>
<reference evidence="4 5" key="1">
    <citation type="submission" date="2020-05" db="EMBL/GenBank/DDBJ databases">
        <title>Mucilaginibacter mali sp. nov.</title>
        <authorList>
            <person name="Kim H.S."/>
            <person name="Lee K.C."/>
            <person name="Suh M.K."/>
            <person name="Kim J.-S."/>
            <person name="Han K.-I."/>
            <person name="Eom M.K."/>
            <person name="Shin Y.K."/>
            <person name="Lee J.-S."/>
        </authorList>
    </citation>
    <scope>NUCLEOTIDE SEQUENCE [LARGE SCALE GENOMIC DNA]</scope>
    <source>
        <strain evidence="4 5">G2-14</strain>
    </source>
</reference>
<evidence type="ECO:0000313" key="5">
    <source>
        <dbReference type="Proteomes" id="UP000505355"/>
    </source>
</evidence>
<dbReference type="AlphaFoldDB" id="A0A7D4TXP0"/>
<feature type="compositionally biased region" description="Pro residues" evidence="1">
    <location>
        <begin position="530"/>
        <end position="547"/>
    </location>
</feature>
<dbReference type="GO" id="GO:0031992">
    <property type="term" value="F:energy transducer activity"/>
    <property type="evidence" value="ECO:0007669"/>
    <property type="project" value="TreeGrafter"/>
</dbReference>
<dbReference type="PANTHER" id="PTHR33446">
    <property type="entry name" value="PROTEIN TONB-RELATED"/>
    <property type="match status" value="1"/>
</dbReference>
<dbReference type="Pfam" id="PF05569">
    <property type="entry name" value="Peptidase_M56"/>
    <property type="match status" value="1"/>
</dbReference>
<feature type="transmembrane region" description="Helical" evidence="2">
    <location>
        <begin position="36"/>
        <end position="54"/>
    </location>
</feature>
<dbReference type="KEGG" id="mmab:HQ865_12475"/>
<dbReference type="SUPFAM" id="SSF74653">
    <property type="entry name" value="TolA/TonB C-terminal domain"/>
    <property type="match status" value="2"/>
</dbReference>
<name>A0A7D4TXP0_9SPHI</name>
<evidence type="ECO:0000256" key="1">
    <source>
        <dbReference type="SAM" id="MobiDB-lite"/>
    </source>
</evidence>
<dbReference type="Gene3D" id="3.30.1150.10">
    <property type="match status" value="2"/>
</dbReference>
<dbReference type="InterPro" id="IPR051045">
    <property type="entry name" value="TonB-dependent_transducer"/>
</dbReference>
<keyword evidence="2" id="KW-0812">Transmembrane</keyword>
<feature type="region of interest" description="Disordered" evidence="1">
    <location>
        <begin position="512"/>
        <end position="552"/>
    </location>
</feature>
<evidence type="ECO:0000259" key="3">
    <source>
        <dbReference type="PROSITE" id="PS52015"/>
    </source>
</evidence>
<evidence type="ECO:0000313" key="4">
    <source>
        <dbReference type="EMBL" id="QKJ30537.1"/>
    </source>
</evidence>
<dbReference type="InterPro" id="IPR008756">
    <property type="entry name" value="Peptidase_M56"/>
</dbReference>